<feature type="domain" description="Sugar-binding" evidence="5">
    <location>
        <begin position="61"/>
        <end position="312"/>
    </location>
</feature>
<proteinExistence type="inferred from homology"/>
<dbReference type="PANTHER" id="PTHR34294:SF1">
    <property type="entry name" value="TRANSCRIPTIONAL REGULATOR LSRR"/>
    <property type="match status" value="1"/>
</dbReference>
<dbReference type="PANTHER" id="PTHR34294">
    <property type="entry name" value="TRANSCRIPTIONAL REGULATOR-RELATED"/>
    <property type="match status" value="1"/>
</dbReference>
<evidence type="ECO:0000313" key="6">
    <source>
        <dbReference type="EMBL" id="MDP9800585.1"/>
    </source>
</evidence>
<dbReference type="Proteomes" id="UP001235966">
    <property type="component" value="Unassembled WGS sequence"/>
</dbReference>
<dbReference type="InterPro" id="IPR037171">
    <property type="entry name" value="NagB/RpiA_transferase-like"/>
</dbReference>
<dbReference type="RefSeq" id="WP_278057951.1">
    <property type="nucleotide sequence ID" value="NZ_CP121247.1"/>
</dbReference>
<dbReference type="InterPro" id="IPR036388">
    <property type="entry name" value="WH-like_DNA-bd_sf"/>
</dbReference>
<evidence type="ECO:0000313" key="7">
    <source>
        <dbReference type="Proteomes" id="UP001235966"/>
    </source>
</evidence>
<dbReference type="InterPro" id="IPR051054">
    <property type="entry name" value="SorC_transcr_regulators"/>
</dbReference>
<evidence type="ECO:0000259" key="5">
    <source>
        <dbReference type="Pfam" id="PF04198"/>
    </source>
</evidence>
<evidence type="ECO:0000256" key="1">
    <source>
        <dbReference type="ARBA" id="ARBA00010466"/>
    </source>
</evidence>
<keyword evidence="3 6" id="KW-0238">DNA-binding</keyword>
<dbReference type="Pfam" id="PF04198">
    <property type="entry name" value="Sugar-bind"/>
    <property type="match status" value="1"/>
</dbReference>
<evidence type="ECO:0000256" key="3">
    <source>
        <dbReference type="ARBA" id="ARBA00023125"/>
    </source>
</evidence>
<protein>
    <submittedName>
        <fullName evidence="6">DNA-binding transcriptional regulator LsrR (DeoR family)</fullName>
    </submittedName>
</protein>
<sequence length="322" mass="34151">MTRENSAYEAAVMYFVQDEKMETIAKKLKVSRSTVSRLIQHARETGMVRISLNPPDSTVNSLAGRLEERFGVKAFIAPVSASADSARRMQAVANLAAQVLSDSVEDETVVAAAWGNMVSAVAEQLPMKKVSGVRVVQLNGAATGDNAGMPHAGAIMEKIGEAFSAQVIHFAVPAFFDYPETRTQLWKERSVSSVIELGRNADVAIFGVGSQAAAASSLVYSGGYFTHEELVELDQAGVVGDVCTVMFRADGTFEDLDVNFRASGPSPNELTGIKKRILAVSGQPKAVAALAGLRAGVATDLVIDESTALTLLQLADEADGLR</sequence>
<dbReference type="Gene3D" id="1.10.10.10">
    <property type="entry name" value="Winged helix-like DNA-binding domain superfamily/Winged helix DNA-binding domain"/>
    <property type="match status" value="1"/>
</dbReference>
<evidence type="ECO:0000256" key="4">
    <source>
        <dbReference type="ARBA" id="ARBA00023163"/>
    </source>
</evidence>
<keyword evidence="4" id="KW-0804">Transcription</keyword>
<dbReference type="Gene3D" id="3.40.50.1360">
    <property type="match status" value="1"/>
</dbReference>
<organism evidence="6 7">
    <name type="scientific">Arcanobacterium wilhelmae</name>
    <dbReference type="NCBI Taxonomy" id="1803177"/>
    <lineage>
        <taxon>Bacteria</taxon>
        <taxon>Bacillati</taxon>
        <taxon>Actinomycetota</taxon>
        <taxon>Actinomycetes</taxon>
        <taxon>Actinomycetales</taxon>
        <taxon>Actinomycetaceae</taxon>
        <taxon>Arcanobacterium</taxon>
    </lineage>
</organism>
<comment type="similarity">
    <text evidence="1">Belongs to the SorC transcriptional regulatory family.</text>
</comment>
<dbReference type="SUPFAM" id="SSF46689">
    <property type="entry name" value="Homeodomain-like"/>
    <property type="match status" value="1"/>
</dbReference>
<dbReference type="EMBL" id="JAUSQW010000001">
    <property type="protein sequence ID" value="MDP9800585.1"/>
    <property type="molecule type" value="Genomic_DNA"/>
</dbReference>
<keyword evidence="7" id="KW-1185">Reference proteome</keyword>
<accession>A0ABT9NA38</accession>
<gene>
    <name evidence="6" type="ORF">J2S49_000661</name>
</gene>
<dbReference type="InterPro" id="IPR007324">
    <property type="entry name" value="Sugar-bd_dom_put"/>
</dbReference>
<dbReference type="InterPro" id="IPR009057">
    <property type="entry name" value="Homeodomain-like_sf"/>
</dbReference>
<evidence type="ECO:0000256" key="2">
    <source>
        <dbReference type="ARBA" id="ARBA00023015"/>
    </source>
</evidence>
<dbReference type="SUPFAM" id="SSF100950">
    <property type="entry name" value="NagB/RpiA/CoA transferase-like"/>
    <property type="match status" value="1"/>
</dbReference>
<name>A0ABT9NA38_9ACTO</name>
<dbReference type="GO" id="GO:0003677">
    <property type="term" value="F:DNA binding"/>
    <property type="evidence" value="ECO:0007669"/>
    <property type="project" value="UniProtKB-KW"/>
</dbReference>
<reference evidence="6 7" key="1">
    <citation type="submission" date="2023-07" db="EMBL/GenBank/DDBJ databases">
        <title>Sequencing the genomes of 1000 actinobacteria strains.</title>
        <authorList>
            <person name="Klenk H.-P."/>
        </authorList>
    </citation>
    <scope>NUCLEOTIDE SEQUENCE [LARGE SCALE GENOMIC DNA]</scope>
    <source>
        <strain evidence="6 7">DSM 102162</strain>
    </source>
</reference>
<keyword evidence="2" id="KW-0805">Transcription regulation</keyword>
<comment type="caution">
    <text evidence="6">The sequence shown here is derived from an EMBL/GenBank/DDBJ whole genome shotgun (WGS) entry which is preliminary data.</text>
</comment>